<keyword evidence="2" id="KW-1185">Reference proteome</keyword>
<reference evidence="1 2" key="1">
    <citation type="journal article" date="2018" name="Sci. Rep.">
        <title>Genomic signatures of local adaptation to the degree of environmental predictability in rotifers.</title>
        <authorList>
            <person name="Franch-Gras L."/>
            <person name="Hahn C."/>
            <person name="Garcia-Roger E.M."/>
            <person name="Carmona M.J."/>
            <person name="Serra M."/>
            <person name="Gomez A."/>
        </authorList>
    </citation>
    <scope>NUCLEOTIDE SEQUENCE [LARGE SCALE GENOMIC DNA]</scope>
    <source>
        <strain evidence="1">HYR1</strain>
    </source>
</reference>
<accession>A0A3M7SSN3</accession>
<evidence type="ECO:0000313" key="2">
    <source>
        <dbReference type="Proteomes" id="UP000276133"/>
    </source>
</evidence>
<comment type="caution">
    <text evidence="1">The sequence shown here is derived from an EMBL/GenBank/DDBJ whole genome shotgun (WGS) entry which is preliminary data.</text>
</comment>
<sequence>MLMILHNEKKISEFLEIKKGSTYYPQKIDHILALEKLWENDDFENRPKKRFNFYNHHLNKLYNKFICFFFHLKKFVLNSYLRIELNLKYY</sequence>
<dbReference type="AlphaFoldDB" id="A0A3M7SSN3"/>
<dbReference type="EMBL" id="REGN01000828">
    <property type="protein sequence ID" value="RNA38756.1"/>
    <property type="molecule type" value="Genomic_DNA"/>
</dbReference>
<proteinExistence type="predicted"/>
<gene>
    <name evidence="1" type="ORF">BpHYR1_037111</name>
</gene>
<name>A0A3M7SSN3_BRAPC</name>
<evidence type="ECO:0000313" key="1">
    <source>
        <dbReference type="EMBL" id="RNA38756.1"/>
    </source>
</evidence>
<organism evidence="1 2">
    <name type="scientific">Brachionus plicatilis</name>
    <name type="common">Marine rotifer</name>
    <name type="synonym">Brachionus muelleri</name>
    <dbReference type="NCBI Taxonomy" id="10195"/>
    <lineage>
        <taxon>Eukaryota</taxon>
        <taxon>Metazoa</taxon>
        <taxon>Spiralia</taxon>
        <taxon>Gnathifera</taxon>
        <taxon>Rotifera</taxon>
        <taxon>Eurotatoria</taxon>
        <taxon>Monogononta</taxon>
        <taxon>Pseudotrocha</taxon>
        <taxon>Ploima</taxon>
        <taxon>Brachionidae</taxon>
        <taxon>Brachionus</taxon>
    </lineage>
</organism>
<dbReference type="Proteomes" id="UP000276133">
    <property type="component" value="Unassembled WGS sequence"/>
</dbReference>
<protein>
    <submittedName>
        <fullName evidence="1">Uncharacterized protein</fullName>
    </submittedName>
</protein>